<evidence type="ECO:0000256" key="2">
    <source>
        <dbReference type="SAM" id="MobiDB-lite"/>
    </source>
</evidence>
<dbReference type="InterPro" id="IPR049492">
    <property type="entry name" value="BD-FAE-like_dom"/>
</dbReference>
<feature type="chain" id="PRO_5002800401" evidence="3">
    <location>
        <begin position="24"/>
        <end position="624"/>
    </location>
</feature>
<name>B4D3Q8_9BACT</name>
<feature type="compositionally biased region" description="Low complexity" evidence="2">
    <location>
        <begin position="29"/>
        <end position="53"/>
    </location>
</feature>
<dbReference type="GO" id="GO:0004806">
    <property type="term" value="F:triacylglycerol lipase activity"/>
    <property type="evidence" value="ECO:0007669"/>
    <property type="project" value="TreeGrafter"/>
</dbReference>
<dbReference type="STRING" id="497964.CfE428DRAFT_3546"/>
<evidence type="ECO:0000259" key="4">
    <source>
        <dbReference type="Pfam" id="PF20434"/>
    </source>
</evidence>
<dbReference type="Gene3D" id="3.40.50.1820">
    <property type="entry name" value="alpha/beta hydrolase"/>
    <property type="match status" value="2"/>
</dbReference>
<gene>
    <name evidence="5" type="ORF">CfE428DRAFT_3546</name>
</gene>
<protein>
    <submittedName>
        <fullName evidence="5">Alpha/beta hydrolase fold-3 domain protein</fullName>
    </submittedName>
</protein>
<organism evidence="5 6">
    <name type="scientific">Chthoniobacter flavus Ellin428</name>
    <dbReference type="NCBI Taxonomy" id="497964"/>
    <lineage>
        <taxon>Bacteria</taxon>
        <taxon>Pseudomonadati</taxon>
        <taxon>Verrucomicrobiota</taxon>
        <taxon>Spartobacteria</taxon>
        <taxon>Chthoniobacterales</taxon>
        <taxon>Chthoniobacteraceae</taxon>
        <taxon>Chthoniobacter</taxon>
    </lineage>
</organism>
<dbReference type="PANTHER" id="PTHR48081:SF13">
    <property type="entry name" value="ALPHA_BETA HYDROLASE"/>
    <property type="match status" value="1"/>
</dbReference>
<dbReference type="ESTHER" id="9bact-b4d3q8.2">
    <property type="family name" value="BD-FAE"/>
</dbReference>
<evidence type="ECO:0000256" key="1">
    <source>
        <dbReference type="ARBA" id="ARBA00022801"/>
    </source>
</evidence>
<feature type="domain" description="BD-FAE-like" evidence="4">
    <location>
        <begin position="66"/>
        <end position="274"/>
    </location>
</feature>
<evidence type="ECO:0000313" key="5">
    <source>
        <dbReference type="EMBL" id="EDY18888.1"/>
    </source>
</evidence>
<keyword evidence="6" id="KW-1185">Reference proteome</keyword>
<dbReference type="RefSeq" id="WP_006980871.1">
    <property type="nucleotide sequence ID" value="NZ_ABVL01000010.1"/>
</dbReference>
<feature type="domain" description="BD-FAE-like" evidence="4">
    <location>
        <begin position="370"/>
        <end position="574"/>
    </location>
</feature>
<sequence length="624" mass="67829" precursor="true">MHPRLSPFLAVTLAGAVAGSLFAADTPSAPAAPATPAAKPAATPDPTLPKPTLENVHYGDHERQVLDFYKAESDKPTPLLFFIHGGGWVTGDKKNPGYLKQMLANGISVVSINYRYSWQAQLAGIKPPVKAPLEDAARALQFVRSKAAEWNIDKQRIGASGGSAGACSSIWLAMHDDMADPKSTDPIAHESTRLWCAAVNGAQTSLDPEQLKEWTPNSRYGGHAFGLMDPNNLKTRDTRFAEFLARRDEFLPWIKEYSPIEHASADDPPIYLIYAAPPALGQEQKDPTHTANYGVKLQEKLHRLGVECELVYPGAPEVKHKSIDAFLIEKLKGPAPKSARTKPIYHPPQGVEVQEDVVYGKVDGTELHVDIGYPKQNPEKLMPAVMLIHGGGWSGGTHKGYMPLSLAEHGYFVATVEYRLSGEAPWPAQIEDCKLAVRWLRANAAKYHVDPNRIGVMGHSAGGHLVSCLGTLGDDTSLDVGDYHDQSSRVEAVVDEAGPVDFTPAGRPTVGTNMDDHPGLVKLFGGGYDAKTDAWKQASSALHVTAKTPPFLIFHGEKDHLVPIHQAEEMADALKKAGVPYELIRVKNGGHGLRPDKPEDGAADPNPQAQQDLIQHFFDQQLKK</sequence>
<dbReference type="eggNOG" id="COG0657">
    <property type="taxonomic scope" value="Bacteria"/>
</dbReference>
<feature type="signal peptide" evidence="3">
    <location>
        <begin position="1"/>
        <end position="23"/>
    </location>
</feature>
<accession>B4D3Q8</accession>
<reference evidence="5 6" key="1">
    <citation type="journal article" date="2011" name="J. Bacteriol.">
        <title>Genome sequence of Chthoniobacter flavus Ellin428, an aerobic heterotrophic soil bacterium.</title>
        <authorList>
            <person name="Kant R."/>
            <person name="van Passel M.W."/>
            <person name="Palva A."/>
            <person name="Lucas S."/>
            <person name="Lapidus A."/>
            <person name="Glavina Del Rio T."/>
            <person name="Dalin E."/>
            <person name="Tice H."/>
            <person name="Bruce D."/>
            <person name="Goodwin L."/>
            <person name="Pitluck S."/>
            <person name="Larimer F.W."/>
            <person name="Land M.L."/>
            <person name="Hauser L."/>
            <person name="Sangwan P."/>
            <person name="de Vos W.M."/>
            <person name="Janssen P.H."/>
            <person name="Smidt H."/>
        </authorList>
    </citation>
    <scope>NUCLEOTIDE SEQUENCE [LARGE SCALE GENOMIC DNA]</scope>
    <source>
        <strain evidence="5 6">Ellin428</strain>
    </source>
</reference>
<proteinExistence type="predicted"/>
<dbReference type="InterPro" id="IPR029058">
    <property type="entry name" value="AB_hydrolase_fold"/>
</dbReference>
<evidence type="ECO:0000256" key="3">
    <source>
        <dbReference type="SAM" id="SignalP"/>
    </source>
</evidence>
<comment type="caution">
    <text evidence="5">The sequence shown here is derived from an EMBL/GenBank/DDBJ whole genome shotgun (WGS) entry which is preliminary data.</text>
</comment>
<dbReference type="EMBL" id="ABVL01000010">
    <property type="protein sequence ID" value="EDY18888.1"/>
    <property type="molecule type" value="Genomic_DNA"/>
</dbReference>
<feature type="region of interest" description="Disordered" evidence="2">
    <location>
        <begin position="588"/>
        <end position="609"/>
    </location>
</feature>
<dbReference type="AlphaFoldDB" id="B4D3Q8"/>
<dbReference type="ESTHER" id="9bact-b4d3q8.1">
    <property type="family name" value="BD-FAE"/>
</dbReference>
<dbReference type="PANTHER" id="PTHR48081">
    <property type="entry name" value="AB HYDROLASE SUPERFAMILY PROTEIN C4A8.06C"/>
    <property type="match status" value="1"/>
</dbReference>
<dbReference type="InterPro" id="IPR050300">
    <property type="entry name" value="GDXG_lipolytic_enzyme"/>
</dbReference>
<feature type="region of interest" description="Disordered" evidence="2">
    <location>
        <begin position="29"/>
        <end position="55"/>
    </location>
</feature>
<keyword evidence="1 5" id="KW-0378">Hydrolase</keyword>
<dbReference type="Pfam" id="PF20434">
    <property type="entry name" value="BD-FAE"/>
    <property type="match status" value="2"/>
</dbReference>
<keyword evidence="3" id="KW-0732">Signal</keyword>
<dbReference type="InParanoid" id="B4D3Q8"/>
<dbReference type="SUPFAM" id="SSF53474">
    <property type="entry name" value="alpha/beta-Hydrolases"/>
    <property type="match status" value="2"/>
</dbReference>
<dbReference type="Proteomes" id="UP000005824">
    <property type="component" value="Unassembled WGS sequence"/>
</dbReference>
<evidence type="ECO:0000313" key="6">
    <source>
        <dbReference type="Proteomes" id="UP000005824"/>
    </source>
</evidence>